<dbReference type="GO" id="GO:0003743">
    <property type="term" value="F:translation initiation factor activity"/>
    <property type="evidence" value="ECO:0007669"/>
    <property type="project" value="UniProtKB-KW"/>
</dbReference>
<feature type="non-terminal residue" evidence="6">
    <location>
        <position position="528"/>
    </location>
</feature>
<reference evidence="6" key="2">
    <citation type="submission" date="2013-10" db="EMBL/GenBank/DDBJ databases">
        <authorList>
            <person name="Aslett M."/>
        </authorList>
    </citation>
    <scope>NUCLEOTIDE SEQUENCE [LARGE SCALE GENOMIC DNA]</scope>
    <source>
        <strain evidence="6">Weybridge</strain>
    </source>
</reference>
<dbReference type="Gene3D" id="1.25.40.180">
    <property type="match status" value="1"/>
</dbReference>
<sequence length="528" mass="57303">MTDREGHRLGGLSWRREGIDSEMRPPGRRNESSGGFSATPLMSSNSNNRSNDFSRRAAPASHGSFGSDTCSGFGAFRMGGVHKTAQRGTPPQLTTSNPNTAATAPPASAASANMQQQQQRKGHSAAPVGGPVSRGSFSVLRQPAVHAAHAEGPVSPSSRAGAASGRRGGEAQQSPRGFAAFRRGDSNSNSNSSSSSSGNRAAHVNNLSNSPGSPPEGAGDKAAGTAAAGAASGTAGGADVAAGVQLWRPRRALTREEELNRNVKSLLNKLTIEKFGVIAEKLAQILEKSLNCQAEIRIQVDAIIDKAVTEPDWSEMYADLCQLLQWRSVAPEGDPETIRRTPFMLGLLTRIQQEFEAMPAALQHEVEGEAEEALQEEVRLKRRVLGVVKLIGELFHRKLLGFKIVNDVVVELVMRSDEPDEYLVECFLQLIATVGYFIDQNPKMKVVLDSWFGRLKELQNKNYSKRLKCVIQDTFDMRRAEWRKKIHRERAKALNDLHDQLETEEVLGGAVHAAQYGNIIVVGERTNL</sequence>
<feature type="region of interest" description="Disordered" evidence="4">
    <location>
        <begin position="1"/>
        <end position="67"/>
    </location>
</feature>
<reference evidence="6" key="1">
    <citation type="submission" date="2013-10" db="EMBL/GenBank/DDBJ databases">
        <title>Genomic analysis of the causative agents of coccidiosis in chickens.</title>
        <authorList>
            <person name="Reid A.J."/>
            <person name="Blake D."/>
            <person name="Billington K."/>
            <person name="Browne H."/>
            <person name="Dunn M."/>
            <person name="Hung S."/>
            <person name="Kawahara F."/>
            <person name="Miranda-Saavedra D."/>
            <person name="Mourier T."/>
            <person name="Nagra H."/>
            <person name="Otto T.D."/>
            <person name="Rawlings N."/>
            <person name="Sanchez A."/>
            <person name="Sanders M."/>
            <person name="Subramaniam C."/>
            <person name="Tay Y."/>
            <person name="Dear P."/>
            <person name="Doerig C."/>
            <person name="Gruber A."/>
            <person name="Parkinson J."/>
            <person name="Shirley M."/>
            <person name="Wan K.L."/>
            <person name="Berriman M."/>
            <person name="Tomley F."/>
            <person name="Pain A."/>
        </authorList>
    </citation>
    <scope>NUCLEOTIDE SEQUENCE [LARGE SCALE GENOMIC DNA]</scope>
    <source>
        <strain evidence="6">Weybridge</strain>
    </source>
</reference>
<dbReference type="GO" id="GO:0016281">
    <property type="term" value="C:eukaryotic translation initiation factor 4F complex"/>
    <property type="evidence" value="ECO:0007669"/>
    <property type="project" value="TreeGrafter"/>
</dbReference>
<feature type="domain" description="MIF4G" evidence="5">
    <location>
        <begin position="260"/>
        <end position="481"/>
    </location>
</feature>
<gene>
    <name evidence="6" type="ORF">EMWEY_00042360</name>
</gene>
<dbReference type="OrthoDB" id="347287at2759"/>
<evidence type="ECO:0000256" key="2">
    <source>
        <dbReference type="ARBA" id="ARBA00022540"/>
    </source>
</evidence>
<keyword evidence="7" id="KW-1185">Reference proteome</keyword>
<dbReference type="AlphaFoldDB" id="U6MC29"/>
<evidence type="ECO:0000256" key="1">
    <source>
        <dbReference type="ARBA" id="ARBA00005775"/>
    </source>
</evidence>
<dbReference type="PANTHER" id="PTHR23253">
    <property type="entry name" value="EUKARYOTIC TRANSLATION INITIATION FACTOR 4 GAMMA"/>
    <property type="match status" value="1"/>
</dbReference>
<dbReference type="EMBL" id="HG722134">
    <property type="protein sequence ID" value="CDJ61566.1"/>
    <property type="molecule type" value="Genomic_DNA"/>
</dbReference>
<comment type="similarity">
    <text evidence="1">Belongs to the eukaryotic initiation factor 4G family.</text>
</comment>
<accession>U6MC29</accession>
<dbReference type="InterPro" id="IPR016024">
    <property type="entry name" value="ARM-type_fold"/>
</dbReference>
<dbReference type="InterPro" id="IPR003890">
    <property type="entry name" value="MIF4G-like_typ-3"/>
</dbReference>
<organism evidence="6 7">
    <name type="scientific">Eimeria maxima</name>
    <name type="common">Coccidian parasite</name>
    <dbReference type="NCBI Taxonomy" id="5804"/>
    <lineage>
        <taxon>Eukaryota</taxon>
        <taxon>Sar</taxon>
        <taxon>Alveolata</taxon>
        <taxon>Apicomplexa</taxon>
        <taxon>Conoidasida</taxon>
        <taxon>Coccidia</taxon>
        <taxon>Eucoccidiorida</taxon>
        <taxon>Eimeriorina</taxon>
        <taxon>Eimeriidae</taxon>
        <taxon>Eimeria</taxon>
    </lineage>
</organism>
<feature type="compositionally biased region" description="Low complexity" evidence="4">
    <location>
        <begin position="220"/>
        <end position="236"/>
    </location>
</feature>
<keyword evidence="3" id="KW-0648">Protein biosynthesis</keyword>
<feature type="compositionally biased region" description="Low complexity" evidence="4">
    <location>
        <begin position="94"/>
        <end position="113"/>
    </location>
</feature>
<dbReference type="Proteomes" id="UP000030763">
    <property type="component" value="Unassembled WGS sequence"/>
</dbReference>
<evidence type="ECO:0000259" key="5">
    <source>
        <dbReference type="SMART" id="SM00543"/>
    </source>
</evidence>
<dbReference type="PANTHER" id="PTHR23253:SF9">
    <property type="entry name" value="EUKARYOTIC TRANSLATION INITIATION FACTOR 4 GAMMA 2"/>
    <property type="match status" value="1"/>
</dbReference>
<dbReference type="Pfam" id="PF02854">
    <property type="entry name" value="MIF4G"/>
    <property type="match status" value="1"/>
</dbReference>
<feature type="compositionally biased region" description="Polar residues" evidence="4">
    <location>
        <begin position="32"/>
        <end position="42"/>
    </location>
</feature>
<feature type="compositionally biased region" description="Low complexity" evidence="4">
    <location>
        <begin position="186"/>
        <end position="197"/>
    </location>
</feature>
<dbReference type="GO" id="GO:0003729">
    <property type="term" value="F:mRNA binding"/>
    <property type="evidence" value="ECO:0007669"/>
    <property type="project" value="TreeGrafter"/>
</dbReference>
<dbReference type="SUPFAM" id="SSF48371">
    <property type="entry name" value="ARM repeat"/>
    <property type="match status" value="1"/>
</dbReference>
<feature type="compositionally biased region" description="Basic and acidic residues" evidence="4">
    <location>
        <begin position="1"/>
        <end position="31"/>
    </location>
</feature>
<evidence type="ECO:0000256" key="4">
    <source>
        <dbReference type="SAM" id="MobiDB-lite"/>
    </source>
</evidence>
<evidence type="ECO:0000313" key="6">
    <source>
        <dbReference type="EMBL" id="CDJ61566.1"/>
    </source>
</evidence>
<proteinExistence type="inferred from homology"/>
<keyword evidence="2" id="KW-0396">Initiation factor</keyword>
<dbReference type="OMA" id="KCVIQDT"/>
<evidence type="ECO:0000313" key="7">
    <source>
        <dbReference type="Proteomes" id="UP000030763"/>
    </source>
</evidence>
<protein>
    <submittedName>
        <fullName evidence="6">Eukaryotic translation intiation factor, putative</fullName>
    </submittedName>
</protein>
<name>U6MC29_EIMMA</name>
<dbReference type="VEuPathDB" id="ToxoDB:EMWEY_00042360"/>
<dbReference type="SMART" id="SM00543">
    <property type="entry name" value="MIF4G"/>
    <property type="match status" value="1"/>
</dbReference>
<dbReference type="RefSeq" id="XP_013338216.1">
    <property type="nucleotide sequence ID" value="XM_013482762.1"/>
</dbReference>
<dbReference type="GeneID" id="25338222"/>
<feature type="region of interest" description="Disordered" evidence="4">
    <location>
        <begin position="82"/>
        <end position="236"/>
    </location>
</feature>
<evidence type="ECO:0000256" key="3">
    <source>
        <dbReference type="ARBA" id="ARBA00022917"/>
    </source>
</evidence>